<evidence type="ECO:0000256" key="1">
    <source>
        <dbReference type="ARBA" id="ARBA00022478"/>
    </source>
</evidence>
<dbReference type="InterPro" id="IPR023580">
    <property type="entry name" value="RNA_pol_su_RPB10"/>
</dbReference>
<dbReference type="SUPFAM" id="SSF46924">
    <property type="entry name" value="RNA polymerase subunit RPB10"/>
    <property type="match status" value="1"/>
</dbReference>
<dbReference type="GO" id="GO:0003899">
    <property type="term" value="F:DNA-directed RNA polymerase activity"/>
    <property type="evidence" value="ECO:0007669"/>
    <property type="project" value="InterPro"/>
</dbReference>
<protein>
    <recommendedName>
        <fullName evidence="6">DNA-directed RNA polymerase subunit N</fullName>
    </recommendedName>
</protein>
<organism evidence="5">
    <name type="scientific">viral metagenome</name>
    <dbReference type="NCBI Taxonomy" id="1070528"/>
    <lineage>
        <taxon>unclassified sequences</taxon>
        <taxon>metagenomes</taxon>
        <taxon>organismal metagenomes</taxon>
    </lineage>
</organism>
<evidence type="ECO:0000256" key="3">
    <source>
        <dbReference type="ARBA" id="ARBA00022833"/>
    </source>
</evidence>
<dbReference type="GO" id="GO:0005665">
    <property type="term" value="C:RNA polymerase II, core complex"/>
    <property type="evidence" value="ECO:0007669"/>
    <property type="project" value="TreeGrafter"/>
</dbReference>
<dbReference type="InterPro" id="IPR020789">
    <property type="entry name" value="RNA_pol_suN_Zn-BS"/>
</dbReference>
<dbReference type="AlphaFoldDB" id="A0A6C0LBI8"/>
<keyword evidence="4" id="KW-0804">Transcription</keyword>
<proteinExistence type="predicted"/>
<dbReference type="InterPro" id="IPR000268">
    <property type="entry name" value="RPABC5/Rpb10"/>
</dbReference>
<evidence type="ECO:0008006" key="6">
    <source>
        <dbReference type="Google" id="ProtNLM"/>
    </source>
</evidence>
<dbReference type="PROSITE" id="PS01112">
    <property type="entry name" value="RNA_POL_N_8KD"/>
    <property type="match status" value="1"/>
</dbReference>
<accession>A0A6C0LBI8</accession>
<dbReference type="PANTHER" id="PTHR23431:SF3">
    <property type="entry name" value="DNA-DIRECTED RNA POLYMERASES I, II, AND III SUBUNIT RPABC5"/>
    <property type="match status" value="1"/>
</dbReference>
<dbReference type="Pfam" id="PF01194">
    <property type="entry name" value="RNA_pol_N"/>
    <property type="match status" value="1"/>
</dbReference>
<dbReference type="GO" id="GO:0005736">
    <property type="term" value="C:RNA polymerase I complex"/>
    <property type="evidence" value="ECO:0007669"/>
    <property type="project" value="TreeGrafter"/>
</dbReference>
<dbReference type="GO" id="GO:0006360">
    <property type="term" value="P:transcription by RNA polymerase I"/>
    <property type="evidence" value="ECO:0007669"/>
    <property type="project" value="TreeGrafter"/>
</dbReference>
<dbReference type="Gene3D" id="1.10.10.60">
    <property type="entry name" value="Homeodomain-like"/>
    <property type="match status" value="1"/>
</dbReference>
<reference evidence="5" key="1">
    <citation type="journal article" date="2020" name="Nature">
        <title>Giant virus diversity and host interactions through global metagenomics.</title>
        <authorList>
            <person name="Schulz F."/>
            <person name="Roux S."/>
            <person name="Paez-Espino D."/>
            <person name="Jungbluth S."/>
            <person name="Walsh D.A."/>
            <person name="Denef V.J."/>
            <person name="McMahon K.D."/>
            <person name="Konstantinidis K.T."/>
            <person name="Eloe-Fadrosh E.A."/>
            <person name="Kyrpides N.C."/>
            <person name="Woyke T."/>
        </authorList>
    </citation>
    <scope>NUCLEOTIDE SEQUENCE</scope>
    <source>
        <strain evidence="5">GVMAG-M-3300027769-26</strain>
    </source>
</reference>
<dbReference type="GO" id="GO:0005666">
    <property type="term" value="C:RNA polymerase III complex"/>
    <property type="evidence" value="ECO:0007669"/>
    <property type="project" value="TreeGrafter"/>
</dbReference>
<keyword evidence="3" id="KW-0862">Zinc</keyword>
<evidence type="ECO:0000256" key="4">
    <source>
        <dbReference type="ARBA" id="ARBA00023163"/>
    </source>
</evidence>
<dbReference type="PANTHER" id="PTHR23431">
    <property type="entry name" value="DNA-DIRECTED RNA POLYMERASES I, II, AND III SUBUNIT RPABC5 FAMILY MEMBER"/>
    <property type="match status" value="1"/>
</dbReference>
<evidence type="ECO:0000313" key="5">
    <source>
        <dbReference type="EMBL" id="QHU27933.1"/>
    </source>
</evidence>
<keyword evidence="1" id="KW-0240">DNA-directed RNA polymerase</keyword>
<dbReference type="GO" id="GO:0003677">
    <property type="term" value="F:DNA binding"/>
    <property type="evidence" value="ECO:0007669"/>
    <property type="project" value="InterPro"/>
</dbReference>
<name>A0A6C0LBI8_9ZZZZ</name>
<evidence type="ECO:0000256" key="2">
    <source>
        <dbReference type="ARBA" id="ARBA00022723"/>
    </source>
</evidence>
<dbReference type="EMBL" id="MN740465">
    <property type="protein sequence ID" value="QHU27933.1"/>
    <property type="molecule type" value="Genomic_DNA"/>
</dbReference>
<dbReference type="GO" id="GO:0006366">
    <property type="term" value="P:transcription by RNA polymerase II"/>
    <property type="evidence" value="ECO:0007669"/>
    <property type="project" value="TreeGrafter"/>
</dbReference>
<dbReference type="GO" id="GO:0042797">
    <property type="term" value="P:tRNA transcription by RNA polymerase III"/>
    <property type="evidence" value="ECO:0007669"/>
    <property type="project" value="TreeGrafter"/>
</dbReference>
<keyword evidence="2" id="KW-0479">Metal-binding</keyword>
<sequence length="80" mass="9405">MIIPIRCFTCGRVMADIADFYESEKEKLKDAMDKADKKEVDKIYKNFEKIHTGEILNKLGLKRYCCRRNLIANIDMMDVI</sequence>
<dbReference type="GO" id="GO:0008270">
    <property type="term" value="F:zinc ion binding"/>
    <property type="evidence" value="ECO:0007669"/>
    <property type="project" value="InterPro"/>
</dbReference>